<dbReference type="InterPro" id="IPR013424">
    <property type="entry name" value="Ice-binding_C"/>
</dbReference>
<feature type="chain" id="PRO_5012929167" evidence="3">
    <location>
        <begin position="23"/>
        <end position="282"/>
    </location>
</feature>
<dbReference type="Gene3D" id="2.60.120.200">
    <property type="match status" value="1"/>
</dbReference>
<evidence type="ECO:0000313" key="6">
    <source>
        <dbReference type="Proteomes" id="UP000184510"/>
    </source>
</evidence>
<dbReference type="InParanoid" id="A0A1M6KRU0"/>
<dbReference type="OrthoDB" id="188144at2"/>
<reference evidence="5 6" key="1">
    <citation type="submission" date="2016-11" db="EMBL/GenBank/DDBJ databases">
        <authorList>
            <person name="Jaros S."/>
            <person name="Januszkiewicz K."/>
            <person name="Wedrychowicz H."/>
        </authorList>
    </citation>
    <scope>NUCLEOTIDE SEQUENCE [LARGE SCALE GENOMIC DNA]</scope>
    <source>
        <strain evidence="5 6">DSM 18772</strain>
    </source>
</reference>
<accession>A0A1M6KRU0</accession>
<dbReference type="RefSeq" id="WP_143183794.1">
    <property type="nucleotide sequence ID" value="NZ_FQYR01000004.1"/>
</dbReference>
<keyword evidence="2" id="KW-1015">Disulfide bond</keyword>
<feature type="signal peptide" evidence="3">
    <location>
        <begin position="1"/>
        <end position="22"/>
    </location>
</feature>
<evidence type="ECO:0000313" key="5">
    <source>
        <dbReference type="EMBL" id="SHJ61675.1"/>
    </source>
</evidence>
<evidence type="ECO:0000256" key="1">
    <source>
        <dbReference type="ARBA" id="ARBA00022729"/>
    </source>
</evidence>
<dbReference type="InterPro" id="IPR006558">
    <property type="entry name" value="LamG-like"/>
</dbReference>
<dbReference type="EMBL" id="FQYR01000004">
    <property type="protein sequence ID" value="SHJ61675.1"/>
    <property type="molecule type" value="Genomic_DNA"/>
</dbReference>
<feature type="domain" description="LamG-like jellyroll fold" evidence="4">
    <location>
        <begin position="122"/>
        <end position="251"/>
    </location>
</feature>
<evidence type="ECO:0000256" key="3">
    <source>
        <dbReference type="SAM" id="SignalP"/>
    </source>
</evidence>
<dbReference type="SMART" id="SM00560">
    <property type="entry name" value="LamGL"/>
    <property type="match status" value="1"/>
</dbReference>
<name>A0A1M6KRU0_9BACT</name>
<dbReference type="Pfam" id="PF07589">
    <property type="entry name" value="PEP-CTERM"/>
    <property type="match status" value="1"/>
</dbReference>
<dbReference type="Pfam" id="PF13385">
    <property type="entry name" value="Laminin_G_3"/>
    <property type="match status" value="1"/>
</dbReference>
<keyword evidence="6" id="KW-1185">Reference proteome</keyword>
<proteinExistence type="predicted"/>
<sequence>MNYLTSTLVFCTLTASLTCSQAALIARYELNESSGGAFDSSGNGYDGTPANAGTGRIYSQPTVGAGTYGAINVSAGQAAAMGTSIDFGTDGSNFGNYNIGGAGQAAIDALLEPGTGGNRIDGTMTVMAWINLDNITGVQSIFSSVQGGGSDGWRFGTNGSGLRFTTLGAQDFNQSASLTAGTWYHVAVTVNNDDITFYLNGNEIGNTTATVNYIEEATGFEVKLGGKSTGAENMFGRMDEVKVYDTALTQGEIVLNAVPVPEPSTSGLFAVSFLGFLARRKR</sequence>
<dbReference type="STRING" id="1123071.SAMN02745181_2188"/>
<keyword evidence="1 3" id="KW-0732">Signal</keyword>
<evidence type="ECO:0000259" key="4">
    <source>
        <dbReference type="SMART" id="SM00560"/>
    </source>
</evidence>
<dbReference type="Proteomes" id="UP000184510">
    <property type="component" value="Unassembled WGS sequence"/>
</dbReference>
<protein>
    <submittedName>
        <fullName evidence="5">PEP-CTERM protein-sorting domain-containing protein</fullName>
    </submittedName>
</protein>
<organism evidence="5 6">
    <name type="scientific">Rubritalea squalenifaciens DSM 18772</name>
    <dbReference type="NCBI Taxonomy" id="1123071"/>
    <lineage>
        <taxon>Bacteria</taxon>
        <taxon>Pseudomonadati</taxon>
        <taxon>Verrucomicrobiota</taxon>
        <taxon>Verrucomicrobiia</taxon>
        <taxon>Verrucomicrobiales</taxon>
        <taxon>Rubritaleaceae</taxon>
        <taxon>Rubritalea</taxon>
    </lineage>
</organism>
<dbReference type="InterPro" id="IPR013320">
    <property type="entry name" value="ConA-like_dom_sf"/>
</dbReference>
<gene>
    <name evidence="5" type="ORF">SAMN02745181_2188</name>
</gene>
<evidence type="ECO:0000256" key="2">
    <source>
        <dbReference type="ARBA" id="ARBA00023157"/>
    </source>
</evidence>
<dbReference type="SUPFAM" id="SSF49899">
    <property type="entry name" value="Concanavalin A-like lectins/glucanases"/>
    <property type="match status" value="1"/>
</dbReference>
<dbReference type="AlphaFoldDB" id="A0A1M6KRU0"/>
<dbReference type="NCBIfam" id="TIGR02595">
    <property type="entry name" value="PEP_CTERM"/>
    <property type="match status" value="1"/>
</dbReference>